<dbReference type="Gene3D" id="3.40.50.1820">
    <property type="entry name" value="alpha/beta hydrolase"/>
    <property type="match status" value="1"/>
</dbReference>
<dbReference type="EMBL" id="DXFZ01000117">
    <property type="protein sequence ID" value="HIW96801.1"/>
    <property type="molecule type" value="Genomic_DNA"/>
</dbReference>
<evidence type="ECO:0000313" key="1">
    <source>
        <dbReference type="EMBL" id="HIW96801.1"/>
    </source>
</evidence>
<dbReference type="PANTHER" id="PTHR33428:SF14">
    <property type="entry name" value="CARBOXYLESTERASE TYPE B DOMAIN-CONTAINING PROTEIN"/>
    <property type="match status" value="1"/>
</dbReference>
<gene>
    <name evidence="1" type="ORF">H9867_10055</name>
</gene>
<name>A0A9D1RYB9_9CORY</name>
<reference evidence="1" key="1">
    <citation type="journal article" date="2021" name="PeerJ">
        <title>Extensive microbial diversity within the chicken gut microbiome revealed by metagenomics and culture.</title>
        <authorList>
            <person name="Gilroy R."/>
            <person name="Ravi A."/>
            <person name="Getino M."/>
            <person name="Pursley I."/>
            <person name="Horton D.L."/>
            <person name="Alikhan N.F."/>
            <person name="Baker D."/>
            <person name="Gharbi K."/>
            <person name="Hall N."/>
            <person name="Watson M."/>
            <person name="Adriaenssens E.M."/>
            <person name="Foster-Nyarko E."/>
            <person name="Jarju S."/>
            <person name="Secka A."/>
            <person name="Antonio M."/>
            <person name="Oren A."/>
            <person name="Chaudhuri R.R."/>
            <person name="La Ragione R."/>
            <person name="Hildebrand F."/>
            <person name="Pallen M.J."/>
        </authorList>
    </citation>
    <scope>NUCLEOTIDE SEQUENCE</scope>
    <source>
        <strain evidence="1">4376</strain>
    </source>
</reference>
<sequence length="296" mass="31998">MADKLKNLVPRLGKRGPHRVLTGDLDFAGLPGRVYTPAEGKGIPGIAFGHDWRVGVQYYHATLRHLASWGFAVAAPDTEKGMMPNHRGFASDLESALQILAGVRLGNGNVTVQPNDLYLAGHGMGASAAVLAATGRAPRGAVKDYSPKPTIAGVMAVFPSDTSPSAYDAAKHVSAPGLVLEAGRFGEVPMGDAKRMAAQWKGDVVYRELDKASSSGFHEKYVRNMLLGLGRPEFSQQELIRALMTGFVLADHKSKYKAFRDNSAELKHTLTATQHELFQQLPEHADITKLVNDLKF</sequence>
<protein>
    <submittedName>
        <fullName evidence="1">Alpha/beta hydrolase</fullName>
    </submittedName>
</protein>
<dbReference type="PANTHER" id="PTHR33428">
    <property type="entry name" value="CHLOROPHYLLASE-2, CHLOROPLASTIC"/>
    <property type="match status" value="1"/>
</dbReference>
<reference evidence="1" key="2">
    <citation type="submission" date="2021-04" db="EMBL/GenBank/DDBJ databases">
        <authorList>
            <person name="Gilroy R."/>
        </authorList>
    </citation>
    <scope>NUCLEOTIDE SEQUENCE</scope>
    <source>
        <strain evidence="1">4376</strain>
    </source>
</reference>
<evidence type="ECO:0000313" key="2">
    <source>
        <dbReference type="Proteomes" id="UP000824189"/>
    </source>
</evidence>
<dbReference type="Proteomes" id="UP000824189">
    <property type="component" value="Unassembled WGS sequence"/>
</dbReference>
<dbReference type="GO" id="GO:0016787">
    <property type="term" value="F:hydrolase activity"/>
    <property type="evidence" value="ECO:0007669"/>
    <property type="project" value="UniProtKB-KW"/>
</dbReference>
<keyword evidence="1" id="KW-0378">Hydrolase</keyword>
<dbReference type="SUPFAM" id="SSF53474">
    <property type="entry name" value="alpha/beta-Hydrolases"/>
    <property type="match status" value="1"/>
</dbReference>
<comment type="caution">
    <text evidence="1">The sequence shown here is derived from an EMBL/GenBank/DDBJ whole genome shotgun (WGS) entry which is preliminary data.</text>
</comment>
<proteinExistence type="predicted"/>
<accession>A0A9D1RYB9</accession>
<dbReference type="InterPro" id="IPR029058">
    <property type="entry name" value="AB_hydrolase_fold"/>
</dbReference>
<dbReference type="AlphaFoldDB" id="A0A9D1RYB9"/>
<organism evidence="1 2">
    <name type="scientific">Candidatus Corynebacterium gallistercoris</name>
    <dbReference type="NCBI Taxonomy" id="2838530"/>
    <lineage>
        <taxon>Bacteria</taxon>
        <taxon>Bacillati</taxon>
        <taxon>Actinomycetota</taxon>
        <taxon>Actinomycetes</taxon>
        <taxon>Mycobacteriales</taxon>
        <taxon>Corynebacteriaceae</taxon>
        <taxon>Corynebacterium</taxon>
    </lineage>
</organism>